<evidence type="ECO:0000313" key="3">
    <source>
        <dbReference type="Proteomes" id="UP000784294"/>
    </source>
</evidence>
<comment type="caution">
    <text evidence="2">The sequence shown here is derived from an EMBL/GenBank/DDBJ whole genome shotgun (WGS) entry which is preliminary data.</text>
</comment>
<evidence type="ECO:0000313" key="2">
    <source>
        <dbReference type="EMBL" id="VEL17204.1"/>
    </source>
</evidence>
<feature type="compositionally biased region" description="Low complexity" evidence="1">
    <location>
        <begin position="63"/>
        <end position="84"/>
    </location>
</feature>
<evidence type="ECO:0000256" key="1">
    <source>
        <dbReference type="SAM" id="MobiDB-lite"/>
    </source>
</evidence>
<feature type="region of interest" description="Disordered" evidence="1">
    <location>
        <begin position="39"/>
        <end position="93"/>
    </location>
</feature>
<sequence length="155" mass="16272">MLLVGSIRHQMDRNLFVSFLPITLDSDVDNFAAENLLSHEESTTPTRASSPTTKLGSSTVKLAPTPASQDTSTSTSSSSIAPTAKMSSGESIPVGSGDEIIVASYSAAHPRALTPSGSSGSSSKGLAGKLFPNMLRRMSRRNNSSRSETQKDKPT</sequence>
<dbReference type="EMBL" id="CAAALY010031560">
    <property type="protein sequence ID" value="VEL17204.1"/>
    <property type="molecule type" value="Genomic_DNA"/>
</dbReference>
<keyword evidence="3" id="KW-1185">Reference proteome</keyword>
<dbReference type="Proteomes" id="UP000784294">
    <property type="component" value="Unassembled WGS sequence"/>
</dbReference>
<dbReference type="AlphaFoldDB" id="A0A3S5ACF6"/>
<organism evidence="2 3">
    <name type="scientific">Protopolystoma xenopodis</name>
    <dbReference type="NCBI Taxonomy" id="117903"/>
    <lineage>
        <taxon>Eukaryota</taxon>
        <taxon>Metazoa</taxon>
        <taxon>Spiralia</taxon>
        <taxon>Lophotrochozoa</taxon>
        <taxon>Platyhelminthes</taxon>
        <taxon>Monogenea</taxon>
        <taxon>Polyopisthocotylea</taxon>
        <taxon>Polystomatidea</taxon>
        <taxon>Polystomatidae</taxon>
        <taxon>Protopolystoma</taxon>
    </lineage>
</organism>
<accession>A0A3S5ACF6</accession>
<reference evidence="2" key="1">
    <citation type="submission" date="2018-11" db="EMBL/GenBank/DDBJ databases">
        <authorList>
            <consortium name="Pathogen Informatics"/>
        </authorList>
    </citation>
    <scope>NUCLEOTIDE SEQUENCE</scope>
</reference>
<gene>
    <name evidence="2" type="ORF">PXEA_LOCUS10644</name>
</gene>
<protein>
    <submittedName>
        <fullName evidence="2">Uncharacterized protein</fullName>
    </submittedName>
</protein>
<proteinExistence type="predicted"/>
<feature type="compositionally biased region" description="Low complexity" evidence="1">
    <location>
        <begin position="133"/>
        <end position="147"/>
    </location>
</feature>
<feature type="compositionally biased region" description="Low complexity" evidence="1">
    <location>
        <begin position="43"/>
        <end position="53"/>
    </location>
</feature>
<feature type="region of interest" description="Disordered" evidence="1">
    <location>
        <begin position="110"/>
        <end position="155"/>
    </location>
</feature>
<name>A0A3S5ACF6_9PLAT</name>